<evidence type="ECO:0000256" key="1">
    <source>
        <dbReference type="SAM" id="SignalP"/>
    </source>
</evidence>
<dbReference type="InterPro" id="IPR019861">
    <property type="entry name" value="PorP/SprF_Bacteroidetes"/>
</dbReference>
<dbReference type="Proteomes" id="UP000263900">
    <property type="component" value="Chromosome"/>
</dbReference>
<name>A0A3B7MT01_9BACT</name>
<feature type="signal peptide" evidence="1">
    <location>
        <begin position="1"/>
        <end position="23"/>
    </location>
</feature>
<reference evidence="2 3" key="1">
    <citation type="submission" date="2018-09" db="EMBL/GenBank/DDBJ databases">
        <title>Genome sequencing of strain 6GH32-13.</title>
        <authorList>
            <person name="Weon H.-Y."/>
            <person name="Heo J."/>
            <person name="Kwon S.-W."/>
        </authorList>
    </citation>
    <scope>NUCLEOTIDE SEQUENCE [LARGE SCALE GENOMIC DNA]</scope>
    <source>
        <strain evidence="2 3">5GH32-13</strain>
    </source>
</reference>
<organism evidence="2 3">
    <name type="scientific">Paraflavitalea soli</name>
    <dbReference type="NCBI Taxonomy" id="2315862"/>
    <lineage>
        <taxon>Bacteria</taxon>
        <taxon>Pseudomonadati</taxon>
        <taxon>Bacteroidota</taxon>
        <taxon>Chitinophagia</taxon>
        <taxon>Chitinophagales</taxon>
        <taxon>Chitinophagaceae</taxon>
        <taxon>Paraflavitalea</taxon>
    </lineage>
</organism>
<keyword evidence="1" id="KW-0732">Signal</keyword>
<evidence type="ECO:0000313" key="2">
    <source>
        <dbReference type="EMBL" id="AXY76096.1"/>
    </source>
</evidence>
<proteinExistence type="predicted"/>
<accession>A0A3B7MT01</accession>
<dbReference type="AlphaFoldDB" id="A0A3B7MT01"/>
<dbReference type="Pfam" id="PF11751">
    <property type="entry name" value="PorP_SprF"/>
    <property type="match status" value="1"/>
</dbReference>
<dbReference type="OrthoDB" id="1186563at2"/>
<dbReference type="NCBIfam" id="TIGR03519">
    <property type="entry name" value="T9SS_PorP_fam"/>
    <property type="match status" value="1"/>
</dbReference>
<dbReference type="EMBL" id="CP032157">
    <property type="protein sequence ID" value="AXY76096.1"/>
    <property type="molecule type" value="Genomic_DNA"/>
</dbReference>
<protein>
    <submittedName>
        <fullName evidence="2">Type IX secretion system membrane protein PorP/SprF</fullName>
    </submittedName>
</protein>
<keyword evidence="3" id="KW-1185">Reference proteome</keyword>
<sequence>MRMRNLFILMAICLMLKTATVTAQDPNFSQFFVSPLSLNPALTGKFNGNFRVAGNYRDQWPAISNAFITSTASFDAPIMRNRLSELDTWGVGVMAMTDRTANGILTTNSIGITTAYHKGLDEDGLHQIGIGFQGTYTNKRLDGTKLNFENELDSLGGWTNQSGEMIDNQVINVNYFDFSLGALYNGSTDGYNNFYLGVSAYHVNKPQESFTGIYYTLNPRITVHAGGAIPLGDRSKTIYLSSLFSRQAAANNIVLGGAAGFNVNGDEENPTNFYAGLWTRFNNVNDAVIPYVGLEFGGFRLGASYDVNISSLKTASQSRGGIEISLIYINRPPGNKGIPCPRF</sequence>
<evidence type="ECO:0000313" key="3">
    <source>
        <dbReference type="Proteomes" id="UP000263900"/>
    </source>
</evidence>
<dbReference type="KEGG" id="pseg:D3H65_19830"/>
<feature type="chain" id="PRO_5017701349" evidence="1">
    <location>
        <begin position="24"/>
        <end position="343"/>
    </location>
</feature>
<gene>
    <name evidence="2" type="ORF">D3H65_19830</name>
</gene>